<name>A0A2G9WQL0_9HYPH</name>
<reference evidence="1 2" key="1">
    <citation type="submission" date="2017-08" db="EMBL/GenBank/DDBJ databases">
        <title>Pleomorphomonas carboxidotrophicus sp. nov., a new mesophilic hydrogenogenic carboxidotroph.</title>
        <authorList>
            <person name="Esquivel-Elizondo S."/>
            <person name="Krajmalnik-Brown R."/>
            <person name="Maldonado J."/>
        </authorList>
    </citation>
    <scope>NUCLEOTIDE SEQUENCE [LARGE SCALE GENOMIC DNA]</scope>
    <source>
        <strain evidence="1 2">SVCO-16</strain>
    </source>
</reference>
<sequence>MQTEGELISAQDVCRRYGIVDMTLYRWLKDANMDFPRPVVLRRRRYFYASEVQAWERARAGRVVQ</sequence>
<gene>
    <name evidence="1" type="ORF">CJ014_24765</name>
</gene>
<organism evidence="1 2">
    <name type="scientific">Pleomorphomonas carboxyditropha</name>
    <dbReference type="NCBI Taxonomy" id="2023338"/>
    <lineage>
        <taxon>Bacteria</taxon>
        <taxon>Pseudomonadati</taxon>
        <taxon>Pseudomonadota</taxon>
        <taxon>Alphaproteobacteria</taxon>
        <taxon>Hyphomicrobiales</taxon>
        <taxon>Pleomorphomonadaceae</taxon>
        <taxon>Pleomorphomonas</taxon>
    </lineage>
</organism>
<evidence type="ECO:0000313" key="2">
    <source>
        <dbReference type="Proteomes" id="UP000231070"/>
    </source>
</evidence>
<evidence type="ECO:0000313" key="1">
    <source>
        <dbReference type="EMBL" id="PIO96592.1"/>
    </source>
</evidence>
<dbReference type="AlphaFoldDB" id="A0A2G9WQL0"/>
<dbReference type="Proteomes" id="UP000231070">
    <property type="component" value="Unassembled WGS sequence"/>
</dbReference>
<comment type="caution">
    <text evidence="1">The sequence shown here is derived from an EMBL/GenBank/DDBJ whole genome shotgun (WGS) entry which is preliminary data.</text>
</comment>
<protein>
    <recommendedName>
        <fullName evidence="3">Helix-turn-helix domain-containing protein</fullName>
    </recommendedName>
</protein>
<proteinExistence type="predicted"/>
<accession>A0A2G9WQL0</accession>
<dbReference type="RefSeq" id="WP_100083203.1">
    <property type="nucleotide sequence ID" value="NZ_NQVN01000030.1"/>
</dbReference>
<evidence type="ECO:0008006" key="3">
    <source>
        <dbReference type="Google" id="ProtNLM"/>
    </source>
</evidence>
<dbReference type="EMBL" id="NQVN01000030">
    <property type="protein sequence ID" value="PIO96592.1"/>
    <property type="molecule type" value="Genomic_DNA"/>
</dbReference>
<dbReference type="OrthoDB" id="8091188at2"/>
<keyword evidence="2" id="KW-1185">Reference proteome</keyword>